<gene>
    <name evidence="1" type="ORF">PROQFM164_S02g002681</name>
</gene>
<sequence>MYQEAITTAVGLLDSIATPVSTIANNLEANRLDRRAFRKYLWDYADRAALDGELIDAARQNFRCSNRALFLAQAHMELICWLADNNYTISSTSVKWYCWKKILGKYRLPLLVSSQTSRLKNHLREIKKAADQLYTDLEDNMIAIVPDSKYRKVRGPPVEYPPEGEHIFSMNNETSGL</sequence>
<dbReference type="OrthoDB" id="4430587at2759"/>
<protein>
    <submittedName>
        <fullName evidence="1">Genomic scaffold, ProqFM164S02</fullName>
    </submittedName>
</protein>
<dbReference type="EMBL" id="HG792016">
    <property type="protein sequence ID" value="CDM32530.1"/>
    <property type="molecule type" value="Genomic_DNA"/>
</dbReference>
<dbReference type="OMA" id="VKWYSWR"/>
<proteinExistence type="predicted"/>
<evidence type="ECO:0000313" key="2">
    <source>
        <dbReference type="Proteomes" id="UP000030686"/>
    </source>
</evidence>
<dbReference type="Proteomes" id="UP000030686">
    <property type="component" value="Unassembled WGS sequence"/>
</dbReference>
<reference evidence="1" key="1">
    <citation type="journal article" date="2014" name="Nat. Commun.">
        <title>Multiple recent horizontal transfers of a large genomic region in cheese making fungi.</title>
        <authorList>
            <person name="Cheeseman K."/>
            <person name="Ropars J."/>
            <person name="Renault P."/>
            <person name="Dupont J."/>
            <person name="Gouzy J."/>
            <person name="Branca A."/>
            <person name="Abraham A.L."/>
            <person name="Ceppi M."/>
            <person name="Conseiller E."/>
            <person name="Debuchy R."/>
            <person name="Malagnac F."/>
            <person name="Goarin A."/>
            <person name="Silar P."/>
            <person name="Lacoste S."/>
            <person name="Sallet E."/>
            <person name="Bensimon A."/>
            <person name="Giraud T."/>
            <person name="Brygoo Y."/>
        </authorList>
    </citation>
    <scope>NUCLEOTIDE SEQUENCE [LARGE SCALE GENOMIC DNA]</scope>
    <source>
        <strain evidence="1">FM164</strain>
    </source>
</reference>
<organism evidence="1 2">
    <name type="scientific">Penicillium roqueforti (strain FM164)</name>
    <dbReference type="NCBI Taxonomy" id="1365484"/>
    <lineage>
        <taxon>Eukaryota</taxon>
        <taxon>Fungi</taxon>
        <taxon>Dikarya</taxon>
        <taxon>Ascomycota</taxon>
        <taxon>Pezizomycotina</taxon>
        <taxon>Eurotiomycetes</taxon>
        <taxon>Eurotiomycetidae</taxon>
        <taxon>Eurotiales</taxon>
        <taxon>Aspergillaceae</taxon>
        <taxon>Penicillium</taxon>
    </lineage>
</organism>
<name>W6Q821_PENRF</name>
<dbReference type="AlphaFoldDB" id="W6Q821"/>
<accession>W6Q821</accession>
<evidence type="ECO:0000313" key="1">
    <source>
        <dbReference type="EMBL" id="CDM32530.1"/>
    </source>
</evidence>
<keyword evidence="2" id="KW-1185">Reference proteome</keyword>